<sequence length="113" mass="12474">IISWAYLDLPTGSSSYLALYNILNFRAGVVPVTTVMLQDEEELAFYRGYYRDRSDKNFQEVSFPLCLSPCWGGERICGAFGGCAVHCFAMRRGTVSPVHEGGGGLGQEAQRIQ</sequence>
<feature type="non-terminal residue" evidence="1">
    <location>
        <position position="113"/>
    </location>
</feature>
<reference evidence="1 2" key="1">
    <citation type="journal article" date="2019" name="PLoS ONE">
        <title>Genomic analyses reveal an absence of contemporary introgressive admixture between fin whales and blue whales, despite known hybrids.</title>
        <authorList>
            <person name="Westbury M.V."/>
            <person name="Petersen B."/>
            <person name="Lorenzen E.D."/>
        </authorList>
    </citation>
    <scope>NUCLEOTIDE SEQUENCE [LARGE SCALE GENOMIC DNA]</scope>
    <source>
        <strain evidence="1">FinWhale-01</strain>
    </source>
</reference>
<accession>A0A643ATF2</accession>
<dbReference type="Gene3D" id="3.90.1300.10">
    <property type="entry name" value="Amidase signature (AS) domain"/>
    <property type="match status" value="1"/>
</dbReference>
<dbReference type="EMBL" id="SGJD01059322">
    <property type="protein sequence ID" value="KAB0336568.1"/>
    <property type="molecule type" value="Genomic_DNA"/>
</dbReference>
<keyword evidence="2" id="KW-1185">Reference proteome</keyword>
<gene>
    <name evidence="1" type="ORF">E2I00_017368</name>
</gene>
<name>A0A643ATF2_BALPH</name>
<feature type="non-terminal residue" evidence="1">
    <location>
        <position position="1"/>
    </location>
</feature>
<proteinExistence type="predicted"/>
<organism evidence="1 2">
    <name type="scientific">Balaenoptera physalus</name>
    <name type="common">Fin whale</name>
    <name type="synonym">Balaena physalus</name>
    <dbReference type="NCBI Taxonomy" id="9770"/>
    <lineage>
        <taxon>Eukaryota</taxon>
        <taxon>Metazoa</taxon>
        <taxon>Chordata</taxon>
        <taxon>Craniata</taxon>
        <taxon>Vertebrata</taxon>
        <taxon>Euteleostomi</taxon>
        <taxon>Mammalia</taxon>
        <taxon>Eutheria</taxon>
        <taxon>Laurasiatheria</taxon>
        <taxon>Artiodactyla</taxon>
        <taxon>Whippomorpha</taxon>
        <taxon>Cetacea</taxon>
        <taxon>Mysticeti</taxon>
        <taxon>Balaenopteridae</taxon>
        <taxon>Balaenoptera</taxon>
    </lineage>
</organism>
<dbReference type="OrthoDB" id="6428749at2759"/>
<evidence type="ECO:0000313" key="2">
    <source>
        <dbReference type="Proteomes" id="UP000437017"/>
    </source>
</evidence>
<evidence type="ECO:0000313" key="1">
    <source>
        <dbReference type="EMBL" id="KAB0336568.1"/>
    </source>
</evidence>
<dbReference type="InterPro" id="IPR036928">
    <property type="entry name" value="AS_sf"/>
</dbReference>
<dbReference type="Proteomes" id="UP000437017">
    <property type="component" value="Unassembled WGS sequence"/>
</dbReference>
<dbReference type="AlphaFoldDB" id="A0A643ATF2"/>
<comment type="caution">
    <text evidence="1">The sequence shown here is derived from an EMBL/GenBank/DDBJ whole genome shotgun (WGS) entry which is preliminary data.</text>
</comment>
<protein>
    <submittedName>
        <fullName evidence="1">Uncharacterized protein</fullName>
    </submittedName>
</protein>